<comment type="caution">
    <text evidence="2">The sequence shown here is derived from an EMBL/GenBank/DDBJ whole genome shotgun (WGS) entry which is preliminary data.</text>
</comment>
<dbReference type="AlphaFoldDB" id="A0A9P6E929"/>
<protein>
    <submittedName>
        <fullName evidence="2">Uncharacterized protein</fullName>
    </submittedName>
</protein>
<evidence type="ECO:0000313" key="3">
    <source>
        <dbReference type="Proteomes" id="UP000807306"/>
    </source>
</evidence>
<feature type="compositionally biased region" description="Basic residues" evidence="1">
    <location>
        <begin position="134"/>
        <end position="146"/>
    </location>
</feature>
<evidence type="ECO:0000256" key="1">
    <source>
        <dbReference type="SAM" id="MobiDB-lite"/>
    </source>
</evidence>
<dbReference type="Proteomes" id="UP000807306">
    <property type="component" value="Unassembled WGS sequence"/>
</dbReference>
<sequence>MGVDVQAGSQLLASPPDASELMETEYTPYHLLAMRLLDDDASWLTRGCVGVGAETSGVVVVADVEEDVVLAPNGGAVDADTDANAEIVPGGTAAGLLNESNKDTIESSLEDWKLRGYVSGPEAGAEGGADGDRKRGRTRMRTRKSHIREAAVVGLSSQSDDGKNEKAKVKQDKEKKVEKPRETLTKWVGLRDEWRGILSYDGLMMLGKLASGPDASVDDAAAHADVAA</sequence>
<organism evidence="2 3">
    <name type="scientific">Crepidotus variabilis</name>
    <dbReference type="NCBI Taxonomy" id="179855"/>
    <lineage>
        <taxon>Eukaryota</taxon>
        <taxon>Fungi</taxon>
        <taxon>Dikarya</taxon>
        <taxon>Basidiomycota</taxon>
        <taxon>Agaricomycotina</taxon>
        <taxon>Agaricomycetes</taxon>
        <taxon>Agaricomycetidae</taxon>
        <taxon>Agaricales</taxon>
        <taxon>Agaricineae</taxon>
        <taxon>Crepidotaceae</taxon>
        <taxon>Crepidotus</taxon>
    </lineage>
</organism>
<feature type="compositionally biased region" description="Basic and acidic residues" evidence="1">
    <location>
        <begin position="160"/>
        <end position="180"/>
    </location>
</feature>
<dbReference type="EMBL" id="MU157894">
    <property type="protein sequence ID" value="KAF9524715.1"/>
    <property type="molecule type" value="Genomic_DNA"/>
</dbReference>
<evidence type="ECO:0000313" key="2">
    <source>
        <dbReference type="EMBL" id="KAF9524715.1"/>
    </source>
</evidence>
<feature type="region of interest" description="Disordered" evidence="1">
    <location>
        <begin position="120"/>
        <end position="180"/>
    </location>
</feature>
<keyword evidence="3" id="KW-1185">Reference proteome</keyword>
<gene>
    <name evidence="2" type="ORF">CPB83DRAFT_860772</name>
</gene>
<name>A0A9P6E929_9AGAR</name>
<proteinExistence type="predicted"/>
<accession>A0A9P6E929</accession>
<reference evidence="2" key="1">
    <citation type="submission" date="2020-11" db="EMBL/GenBank/DDBJ databases">
        <authorList>
            <consortium name="DOE Joint Genome Institute"/>
            <person name="Ahrendt S."/>
            <person name="Riley R."/>
            <person name="Andreopoulos W."/>
            <person name="Labutti K."/>
            <person name="Pangilinan J."/>
            <person name="Ruiz-Duenas F.J."/>
            <person name="Barrasa J.M."/>
            <person name="Sanchez-Garcia M."/>
            <person name="Camarero S."/>
            <person name="Miyauchi S."/>
            <person name="Serrano A."/>
            <person name="Linde D."/>
            <person name="Babiker R."/>
            <person name="Drula E."/>
            <person name="Ayuso-Fernandez I."/>
            <person name="Pacheco R."/>
            <person name="Padilla G."/>
            <person name="Ferreira P."/>
            <person name="Barriuso J."/>
            <person name="Kellner H."/>
            <person name="Castanera R."/>
            <person name="Alfaro M."/>
            <person name="Ramirez L."/>
            <person name="Pisabarro A.G."/>
            <person name="Kuo A."/>
            <person name="Tritt A."/>
            <person name="Lipzen A."/>
            <person name="He G."/>
            <person name="Yan M."/>
            <person name="Ng V."/>
            <person name="Cullen D."/>
            <person name="Martin F."/>
            <person name="Rosso M.-N."/>
            <person name="Henrissat B."/>
            <person name="Hibbett D."/>
            <person name="Martinez A.T."/>
            <person name="Grigoriev I.V."/>
        </authorList>
    </citation>
    <scope>NUCLEOTIDE SEQUENCE</scope>
    <source>
        <strain evidence="2">CBS 506.95</strain>
    </source>
</reference>